<dbReference type="Gene3D" id="1.10.357.10">
    <property type="entry name" value="Tetracycline Repressor, domain 2"/>
    <property type="match status" value="1"/>
</dbReference>
<protein>
    <submittedName>
        <fullName evidence="6">TetR/AcrR family transcriptional regulator</fullName>
    </submittedName>
</protein>
<dbReference type="SUPFAM" id="SSF48498">
    <property type="entry name" value="Tetracyclin repressor-like, C-terminal domain"/>
    <property type="match status" value="1"/>
</dbReference>
<evidence type="ECO:0000256" key="4">
    <source>
        <dbReference type="PROSITE-ProRule" id="PRU00335"/>
    </source>
</evidence>
<keyword evidence="2 4" id="KW-0238">DNA-binding</keyword>
<sequence>MPDDAQRAPRRDAIRNRERLLAAARQVFAERGADVALEEVARLAEVSRTTLYRHFTAREQLAAAVFEENVALIERRAVELRDADDGIVTLFGFVLDQQRANRGFERLLSAADLTWLTELSARTIAAFEPLLARGRAAGIVRPAVDVEDVMLAFPMAAGAMADSDRAGRPEAADRARTMLHRALFTDPAD</sequence>
<organism evidence="6 7">
    <name type="scientific">Streptomyces paludis</name>
    <dbReference type="NCBI Taxonomy" id="2282738"/>
    <lineage>
        <taxon>Bacteria</taxon>
        <taxon>Bacillati</taxon>
        <taxon>Actinomycetota</taxon>
        <taxon>Actinomycetes</taxon>
        <taxon>Kitasatosporales</taxon>
        <taxon>Streptomycetaceae</taxon>
        <taxon>Streptomyces</taxon>
    </lineage>
</organism>
<dbReference type="KEGG" id="spad:DVK44_01505"/>
<keyword evidence="1" id="KW-0805">Transcription regulation</keyword>
<dbReference type="InterPro" id="IPR049445">
    <property type="entry name" value="TetR_SbtR-like_C"/>
</dbReference>
<dbReference type="PANTHER" id="PTHR30055">
    <property type="entry name" value="HTH-TYPE TRANSCRIPTIONAL REGULATOR RUTR"/>
    <property type="match status" value="1"/>
</dbReference>
<name>A0A345HIN8_9ACTN</name>
<dbReference type="EMBL" id="CP031194">
    <property type="protein sequence ID" value="AXG76562.1"/>
    <property type="molecule type" value="Genomic_DNA"/>
</dbReference>
<evidence type="ECO:0000313" key="7">
    <source>
        <dbReference type="Proteomes" id="UP000253868"/>
    </source>
</evidence>
<dbReference type="PROSITE" id="PS50977">
    <property type="entry name" value="HTH_TETR_2"/>
    <property type="match status" value="1"/>
</dbReference>
<dbReference type="InterPro" id="IPR009057">
    <property type="entry name" value="Homeodomain-like_sf"/>
</dbReference>
<dbReference type="PRINTS" id="PR00455">
    <property type="entry name" value="HTHTETR"/>
</dbReference>
<accession>A0A345HIN8</accession>
<evidence type="ECO:0000256" key="3">
    <source>
        <dbReference type="ARBA" id="ARBA00023163"/>
    </source>
</evidence>
<dbReference type="Pfam" id="PF00440">
    <property type="entry name" value="TetR_N"/>
    <property type="match status" value="1"/>
</dbReference>
<keyword evidence="7" id="KW-1185">Reference proteome</keyword>
<dbReference type="AlphaFoldDB" id="A0A345HIN8"/>
<proteinExistence type="predicted"/>
<dbReference type="Pfam" id="PF21597">
    <property type="entry name" value="TetR_C_43"/>
    <property type="match status" value="1"/>
</dbReference>
<evidence type="ECO:0000256" key="1">
    <source>
        <dbReference type="ARBA" id="ARBA00023015"/>
    </source>
</evidence>
<dbReference type="Proteomes" id="UP000253868">
    <property type="component" value="Chromosome"/>
</dbReference>
<reference evidence="7" key="1">
    <citation type="submission" date="2018-07" db="EMBL/GenBank/DDBJ databases">
        <authorList>
            <person name="Zhao J."/>
        </authorList>
    </citation>
    <scope>NUCLEOTIDE SEQUENCE [LARGE SCALE GENOMIC DNA]</scope>
    <source>
        <strain evidence="7">GSSD-12</strain>
    </source>
</reference>
<dbReference type="InterPro" id="IPR001647">
    <property type="entry name" value="HTH_TetR"/>
</dbReference>
<evidence type="ECO:0000259" key="5">
    <source>
        <dbReference type="PROSITE" id="PS50977"/>
    </source>
</evidence>
<evidence type="ECO:0000256" key="2">
    <source>
        <dbReference type="ARBA" id="ARBA00023125"/>
    </source>
</evidence>
<dbReference type="PANTHER" id="PTHR30055:SF234">
    <property type="entry name" value="HTH-TYPE TRANSCRIPTIONAL REGULATOR BETI"/>
    <property type="match status" value="1"/>
</dbReference>
<evidence type="ECO:0000313" key="6">
    <source>
        <dbReference type="EMBL" id="AXG76562.1"/>
    </source>
</evidence>
<dbReference type="OrthoDB" id="9795011at2"/>
<dbReference type="GO" id="GO:0003700">
    <property type="term" value="F:DNA-binding transcription factor activity"/>
    <property type="evidence" value="ECO:0007669"/>
    <property type="project" value="TreeGrafter"/>
</dbReference>
<dbReference type="InterPro" id="IPR036271">
    <property type="entry name" value="Tet_transcr_reg_TetR-rel_C_sf"/>
</dbReference>
<feature type="DNA-binding region" description="H-T-H motif" evidence="4">
    <location>
        <begin position="36"/>
        <end position="55"/>
    </location>
</feature>
<dbReference type="GO" id="GO:0000976">
    <property type="term" value="F:transcription cis-regulatory region binding"/>
    <property type="evidence" value="ECO:0007669"/>
    <property type="project" value="TreeGrafter"/>
</dbReference>
<dbReference type="InterPro" id="IPR050109">
    <property type="entry name" value="HTH-type_TetR-like_transc_reg"/>
</dbReference>
<dbReference type="SUPFAM" id="SSF46689">
    <property type="entry name" value="Homeodomain-like"/>
    <property type="match status" value="1"/>
</dbReference>
<feature type="domain" description="HTH tetR-type" evidence="5">
    <location>
        <begin position="14"/>
        <end position="73"/>
    </location>
</feature>
<keyword evidence="3" id="KW-0804">Transcription</keyword>
<dbReference type="RefSeq" id="WP_114657930.1">
    <property type="nucleotide sequence ID" value="NZ_CP031194.1"/>
</dbReference>
<gene>
    <name evidence="6" type="ORF">DVK44_01505</name>
</gene>